<dbReference type="EMBL" id="LR593886">
    <property type="protein sequence ID" value="VTR95375.1"/>
    <property type="molecule type" value="Genomic_DNA"/>
</dbReference>
<proteinExistence type="predicted"/>
<dbReference type="RefSeq" id="WP_162669797.1">
    <property type="nucleotide sequence ID" value="NZ_LR593886.1"/>
</dbReference>
<gene>
    <name evidence="4" type="ORF">SOIL9_23390</name>
</gene>
<name>A0A6P2D4K9_9BACT</name>
<evidence type="ECO:0000256" key="1">
    <source>
        <dbReference type="ARBA" id="ARBA00004196"/>
    </source>
</evidence>
<keyword evidence="3" id="KW-0812">Transmembrane</keyword>
<dbReference type="InterPro" id="IPR050465">
    <property type="entry name" value="UPF0194_transport"/>
</dbReference>
<sequence>MSEQRFSARGAIFAALFLFAPIAAIVWWVTRPKGDSTAPLPSLAELDVVCSGRVDGLLPAAGLDPAIPGKVAAVLVAEGQTVPAGKPLLRLDDEALQLRVDEAKGALSAAEIDIESSATEAKLHPTRIAAQKTAIAAAQDRTATARKLLAERRTAKTFGTVTEGELIAAEAEVRQFERLETIESDRLTELTALNPNLRVRAAEAKKTLAQVTLKQTEKAVRDCVLVAPANGTVLRVNVSAGESAVPGGLQPALVFRPDGALVVRAELEQEFLGRVKPNMRATVIDDTRADSPTWTGRVQRVGAFVARKRSALFEPGEVNDVRTVECLVALDAPTDGLLVGQRVRVRIGKE</sequence>
<dbReference type="PANTHER" id="PTHR32347">
    <property type="entry name" value="EFFLUX SYSTEM COMPONENT YKNX-RELATED"/>
    <property type="match status" value="1"/>
</dbReference>
<feature type="transmembrane region" description="Helical" evidence="3">
    <location>
        <begin position="12"/>
        <end position="30"/>
    </location>
</feature>
<dbReference type="Gene3D" id="2.40.30.170">
    <property type="match status" value="1"/>
</dbReference>
<organism evidence="4 5">
    <name type="scientific">Gemmata massiliana</name>
    <dbReference type="NCBI Taxonomy" id="1210884"/>
    <lineage>
        <taxon>Bacteria</taxon>
        <taxon>Pseudomonadati</taxon>
        <taxon>Planctomycetota</taxon>
        <taxon>Planctomycetia</taxon>
        <taxon>Gemmatales</taxon>
        <taxon>Gemmataceae</taxon>
        <taxon>Gemmata</taxon>
    </lineage>
</organism>
<dbReference type="KEGG" id="gms:SOIL9_23390"/>
<evidence type="ECO:0000256" key="3">
    <source>
        <dbReference type="SAM" id="Phobius"/>
    </source>
</evidence>
<dbReference type="GO" id="GO:0030313">
    <property type="term" value="C:cell envelope"/>
    <property type="evidence" value="ECO:0007669"/>
    <property type="project" value="UniProtKB-SubCell"/>
</dbReference>
<evidence type="ECO:0000313" key="4">
    <source>
        <dbReference type="EMBL" id="VTR95375.1"/>
    </source>
</evidence>
<keyword evidence="5" id="KW-1185">Reference proteome</keyword>
<dbReference type="Proteomes" id="UP000464178">
    <property type="component" value="Chromosome"/>
</dbReference>
<dbReference type="Gene3D" id="2.40.50.100">
    <property type="match status" value="1"/>
</dbReference>
<keyword evidence="3" id="KW-1133">Transmembrane helix</keyword>
<protein>
    <submittedName>
        <fullName evidence="4">Uncharacterized protein</fullName>
    </submittedName>
</protein>
<evidence type="ECO:0000256" key="2">
    <source>
        <dbReference type="ARBA" id="ARBA00023054"/>
    </source>
</evidence>
<dbReference type="SUPFAM" id="SSF111369">
    <property type="entry name" value="HlyD-like secretion proteins"/>
    <property type="match status" value="1"/>
</dbReference>
<keyword evidence="2" id="KW-0175">Coiled coil</keyword>
<comment type="subcellular location">
    <subcellularLocation>
        <location evidence="1">Cell envelope</location>
    </subcellularLocation>
</comment>
<keyword evidence="3" id="KW-0472">Membrane</keyword>
<reference evidence="4 5" key="1">
    <citation type="submission" date="2019-05" db="EMBL/GenBank/DDBJ databases">
        <authorList>
            <consortium name="Science for Life Laboratories"/>
        </authorList>
    </citation>
    <scope>NUCLEOTIDE SEQUENCE [LARGE SCALE GENOMIC DNA]</scope>
    <source>
        <strain evidence="4">Soil9</strain>
    </source>
</reference>
<evidence type="ECO:0000313" key="5">
    <source>
        <dbReference type="Proteomes" id="UP000464178"/>
    </source>
</evidence>
<accession>A0A6P2D4K9</accession>
<dbReference type="AlphaFoldDB" id="A0A6P2D4K9"/>